<comment type="caution">
    <text evidence="3">The sequence shown here is derived from an EMBL/GenBank/DDBJ whole genome shotgun (WGS) entry which is preliminary data.</text>
</comment>
<feature type="chain" id="PRO_5046560997" description="Peptidase C-terminal archaeal/bacterial domain-containing protein" evidence="2">
    <location>
        <begin position="23"/>
        <end position="271"/>
    </location>
</feature>
<proteinExistence type="predicted"/>
<sequence>MVMRGLMLLGGLVLAASAPAFGQERAAAPTPLRPGSAAQEQLTSNGPRLVEYDMYYDLYSFRADAGERVQIDMRSDAFDPYLELGRVGGDGAFVAVAENDDADGLNARIIQTVAEGGDYLVRARTVSPGSTGAYTIELRRLGEAAPPPPPVALRSGQATSGSFATDGAMLVDDTGATTTRPYRLYSFDARAGQTYTISMKSAAFDTYLEVGALTPIGFASARNNDDAEGDAGGDNGTDSQLTFRAERAGPVTVRASGLTDGAVGDYTIDVR</sequence>
<evidence type="ECO:0000313" key="3">
    <source>
        <dbReference type="EMBL" id="NJC34815.1"/>
    </source>
</evidence>
<keyword evidence="2" id="KW-0732">Signal</keyword>
<evidence type="ECO:0000256" key="2">
    <source>
        <dbReference type="SAM" id="SignalP"/>
    </source>
</evidence>
<dbReference type="Gene3D" id="2.60.120.380">
    <property type="match status" value="2"/>
</dbReference>
<accession>A0ABX0XNK1</accession>
<name>A0ABX0XNK1_9SPHN</name>
<reference evidence="3 4" key="1">
    <citation type="submission" date="2020-03" db="EMBL/GenBank/DDBJ databases">
        <title>Genomic Encyclopedia of Type Strains, Phase IV (KMG-IV): sequencing the most valuable type-strain genomes for metagenomic binning, comparative biology and taxonomic classification.</title>
        <authorList>
            <person name="Goeker M."/>
        </authorList>
    </citation>
    <scope>NUCLEOTIDE SEQUENCE [LARGE SCALE GENOMIC DNA]</scope>
    <source>
        <strain evidence="3 4">DSM 27651</strain>
    </source>
</reference>
<feature type="region of interest" description="Disordered" evidence="1">
    <location>
        <begin position="224"/>
        <end position="246"/>
    </location>
</feature>
<dbReference type="Proteomes" id="UP000734218">
    <property type="component" value="Unassembled WGS sequence"/>
</dbReference>
<evidence type="ECO:0008006" key="5">
    <source>
        <dbReference type="Google" id="ProtNLM"/>
    </source>
</evidence>
<organism evidence="3 4">
    <name type="scientific">Sphingomonas jejuensis</name>
    <dbReference type="NCBI Taxonomy" id="904715"/>
    <lineage>
        <taxon>Bacteria</taxon>
        <taxon>Pseudomonadati</taxon>
        <taxon>Pseudomonadota</taxon>
        <taxon>Alphaproteobacteria</taxon>
        <taxon>Sphingomonadales</taxon>
        <taxon>Sphingomonadaceae</taxon>
        <taxon>Sphingomonas</taxon>
    </lineage>
</organism>
<evidence type="ECO:0000256" key="1">
    <source>
        <dbReference type="SAM" id="MobiDB-lite"/>
    </source>
</evidence>
<dbReference type="RefSeq" id="WP_167955145.1">
    <property type="nucleotide sequence ID" value="NZ_JAATJE010000002.1"/>
</dbReference>
<keyword evidence="4" id="KW-1185">Reference proteome</keyword>
<evidence type="ECO:0000313" key="4">
    <source>
        <dbReference type="Proteomes" id="UP000734218"/>
    </source>
</evidence>
<feature type="signal peptide" evidence="2">
    <location>
        <begin position="1"/>
        <end position="22"/>
    </location>
</feature>
<protein>
    <recommendedName>
        <fullName evidence="5">Peptidase C-terminal archaeal/bacterial domain-containing protein</fullName>
    </recommendedName>
</protein>
<dbReference type="EMBL" id="JAATJE010000002">
    <property type="protein sequence ID" value="NJC34815.1"/>
    <property type="molecule type" value="Genomic_DNA"/>
</dbReference>
<gene>
    <name evidence="3" type="ORF">GGR88_002329</name>
</gene>